<keyword evidence="4" id="KW-1185">Reference proteome</keyword>
<feature type="region of interest" description="Disordered" evidence="1">
    <location>
        <begin position="139"/>
        <end position="158"/>
    </location>
</feature>
<protein>
    <recommendedName>
        <fullName evidence="2">Domain of unknown function at the cortex 1 domain-containing protein</fullName>
    </recommendedName>
</protein>
<sequence length="298" mass="33359">MSKGKKLVCRIGSDWNNLAVVNVNDDSNPAFVDGPLFAGNIALRIRDFNGVTPDGSQPIANTDYWGTRKRLFSFQIQGRFKVRRDKRRRPPPRRHLAQKVKLPFGISIILKVATLVDSTFSHDLTADKPWTYSTTLSSQNTLSVSKAPGPIPSGPLTKAHAEQTLGKWTWGGATELVENNALLRESLNSEAEKDAGLPFGPQDHEKRRKYFQKTAHREGITLSPDYVYTMDTFTPFIDLNTMGLKMGLTLNMNDYTGGQPHTIVFKSKSKNQFFLIMEFRLCDVDSNGNVIIPANVEE</sequence>
<reference evidence="3 4" key="1">
    <citation type="submission" date="2016-07" db="EMBL/GenBank/DDBJ databases">
        <title>Pervasive Adenine N6-methylation of Active Genes in Fungi.</title>
        <authorList>
            <consortium name="DOE Joint Genome Institute"/>
            <person name="Mondo S.J."/>
            <person name="Dannebaum R.O."/>
            <person name="Kuo R.C."/>
            <person name="Labutti K."/>
            <person name="Haridas S."/>
            <person name="Kuo A."/>
            <person name="Salamov A."/>
            <person name="Ahrendt S.R."/>
            <person name="Lipzen A."/>
            <person name="Sullivan W."/>
            <person name="Andreopoulos W.B."/>
            <person name="Clum A."/>
            <person name="Lindquist E."/>
            <person name="Daum C."/>
            <person name="Ramamoorthy G.K."/>
            <person name="Gryganskyi A."/>
            <person name="Culley D."/>
            <person name="Magnuson J.K."/>
            <person name="James T.Y."/>
            <person name="O'Malley M.A."/>
            <person name="Stajich J.E."/>
            <person name="Spatafora J.W."/>
            <person name="Visel A."/>
            <person name="Grigoriev I.V."/>
        </authorList>
    </citation>
    <scope>NUCLEOTIDE SEQUENCE [LARGE SCALE GENOMIC DNA]</scope>
    <source>
        <strain evidence="3 4">JEL800</strain>
    </source>
</reference>
<dbReference type="Pfam" id="PF08588">
    <property type="entry name" value="Duc1"/>
    <property type="match status" value="1"/>
</dbReference>
<evidence type="ECO:0000313" key="4">
    <source>
        <dbReference type="Proteomes" id="UP000193642"/>
    </source>
</evidence>
<name>A0A1Y2CAR1_9FUNG</name>
<dbReference type="EMBL" id="MCGO01000023">
    <property type="protein sequence ID" value="ORY44128.1"/>
    <property type="molecule type" value="Genomic_DNA"/>
</dbReference>
<dbReference type="STRING" id="329046.A0A1Y2CAR1"/>
<accession>A0A1Y2CAR1</accession>
<gene>
    <name evidence="3" type="ORF">BCR33DRAFT_785364</name>
</gene>
<dbReference type="PANTHER" id="PTHR34826">
    <property type="entry name" value="UPF0590 PROTEIN C409.17C"/>
    <property type="match status" value="1"/>
</dbReference>
<feature type="domain" description="Domain of unknown function at the cortex 1" evidence="2">
    <location>
        <begin position="7"/>
        <end position="281"/>
    </location>
</feature>
<proteinExistence type="predicted"/>
<organism evidence="3 4">
    <name type="scientific">Rhizoclosmatium globosum</name>
    <dbReference type="NCBI Taxonomy" id="329046"/>
    <lineage>
        <taxon>Eukaryota</taxon>
        <taxon>Fungi</taxon>
        <taxon>Fungi incertae sedis</taxon>
        <taxon>Chytridiomycota</taxon>
        <taxon>Chytridiomycota incertae sedis</taxon>
        <taxon>Chytridiomycetes</taxon>
        <taxon>Chytridiales</taxon>
        <taxon>Chytriomycetaceae</taxon>
        <taxon>Rhizoclosmatium</taxon>
    </lineage>
</organism>
<dbReference type="OrthoDB" id="2119945at2759"/>
<dbReference type="Proteomes" id="UP000193642">
    <property type="component" value="Unassembled WGS sequence"/>
</dbReference>
<dbReference type="AlphaFoldDB" id="A0A1Y2CAR1"/>
<dbReference type="PANTHER" id="PTHR34826:SF2">
    <property type="entry name" value="UPF0590 PROTEIN C409.17C"/>
    <property type="match status" value="1"/>
</dbReference>
<evidence type="ECO:0000256" key="1">
    <source>
        <dbReference type="SAM" id="MobiDB-lite"/>
    </source>
</evidence>
<comment type="caution">
    <text evidence="3">The sequence shown here is derived from an EMBL/GenBank/DDBJ whole genome shotgun (WGS) entry which is preliminary data.</text>
</comment>
<evidence type="ECO:0000259" key="2">
    <source>
        <dbReference type="Pfam" id="PF08588"/>
    </source>
</evidence>
<evidence type="ECO:0000313" key="3">
    <source>
        <dbReference type="EMBL" id="ORY44128.1"/>
    </source>
</evidence>
<dbReference type="InterPro" id="IPR013897">
    <property type="entry name" value="Duc1"/>
</dbReference>